<dbReference type="InterPro" id="IPR003593">
    <property type="entry name" value="AAA+_ATPase"/>
</dbReference>
<accession>A0ABU8ZQQ2</accession>
<evidence type="ECO:0000259" key="3">
    <source>
        <dbReference type="PROSITE" id="PS50893"/>
    </source>
</evidence>
<dbReference type="PROSITE" id="PS50893">
    <property type="entry name" value="ABC_TRANSPORTER_2"/>
    <property type="match status" value="1"/>
</dbReference>
<dbReference type="EMBL" id="JBANBB010000004">
    <property type="protein sequence ID" value="MEK0307354.1"/>
    <property type="molecule type" value="Genomic_DNA"/>
</dbReference>
<organism evidence="4 5">
    <name type="scientific">Bifidobacterium favimelis</name>
    <dbReference type="NCBI Taxonomy" id="3122979"/>
    <lineage>
        <taxon>Bacteria</taxon>
        <taxon>Bacillati</taxon>
        <taxon>Actinomycetota</taxon>
        <taxon>Actinomycetes</taxon>
        <taxon>Bifidobacteriales</taxon>
        <taxon>Bifidobacteriaceae</taxon>
        <taxon>Bifidobacterium</taxon>
    </lineage>
</organism>
<dbReference type="Gene3D" id="3.40.50.300">
    <property type="entry name" value="P-loop containing nucleotide triphosphate hydrolases"/>
    <property type="match status" value="1"/>
</dbReference>
<dbReference type="SMART" id="SM00382">
    <property type="entry name" value="AAA"/>
    <property type="match status" value="1"/>
</dbReference>
<protein>
    <submittedName>
        <fullName evidence="4">ABC transporter ATP-binding protein</fullName>
    </submittedName>
</protein>
<sequence length="199" mass="21659">MTLSVSNVGYAYPSSGRGVSHINLRAKRGRLTALVGRTGCGKTTLLACIAGLLVPKSGTITYEGSRLRSWQCASLFLEAPLFARLTVWENVSLARGGPRRTGRAQTLPLLDYFQLTPLADALPGRLTQGECRRVALAATLALDRPVTLLDEPTRGLDENDRRIVIDQLTRHALRDGVTVIATHDLELIEECRGKVSIDP</sequence>
<name>A0ABU8ZQQ2_9BIFI</name>
<evidence type="ECO:0000313" key="5">
    <source>
        <dbReference type="Proteomes" id="UP001373159"/>
    </source>
</evidence>
<keyword evidence="2 4" id="KW-0067">ATP-binding</keyword>
<dbReference type="RefSeq" id="WP_340470124.1">
    <property type="nucleotide sequence ID" value="NZ_JBANBB010000004.1"/>
</dbReference>
<dbReference type="Pfam" id="PF00005">
    <property type="entry name" value="ABC_tran"/>
    <property type="match status" value="1"/>
</dbReference>
<keyword evidence="1" id="KW-0547">Nucleotide-binding</keyword>
<reference evidence="4 5" key="1">
    <citation type="submission" date="2024-02" db="EMBL/GenBank/DDBJ databases">
        <title>Bifidobacterium honeyensis sp. nov., isolated from the comb honey.</title>
        <authorList>
            <person name="Liu W."/>
            <person name="Li Y."/>
        </authorList>
    </citation>
    <scope>NUCLEOTIDE SEQUENCE [LARGE SCALE GENOMIC DNA]</scope>
    <source>
        <strain evidence="4 5">IMAU50988</strain>
    </source>
</reference>
<dbReference type="SUPFAM" id="SSF52540">
    <property type="entry name" value="P-loop containing nucleoside triphosphate hydrolases"/>
    <property type="match status" value="1"/>
</dbReference>
<evidence type="ECO:0000256" key="1">
    <source>
        <dbReference type="ARBA" id="ARBA00022741"/>
    </source>
</evidence>
<keyword evidence="5" id="KW-1185">Reference proteome</keyword>
<dbReference type="GO" id="GO:0005524">
    <property type="term" value="F:ATP binding"/>
    <property type="evidence" value="ECO:0007669"/>
    <property type="project" value="UniProtKB-KW"/>
</dbReference>
<evidence type="ECO:0000313" key="4">
    <source>
        <dbReference type="EMBL" id="MEK0307354.1"/>
    </source>
</evidence>
<evidence type="ECO:0000256" key="2">
    <source>
        <dbReference type="ARBA" id="ARBA00022840"/>
    </source>
</evidence>
<comment type="caution">
    <text evidence="4">The sequence shown here is derived from an EMBL/GenBank/DDBJ whole genome shotgun (WGS) entry which is preliminary data.</text>
</comment>
<dbReference type="Proteomes" id="UP001373159">
    <property type="component" value="Unassembled WGS sequence"/>
</dbReference>
<dbReference type="InterPro" id="IPR003439">
    <property type="entry name" value="ABC_transporter-like_ATP-bd"/>
</dbReference>
<dbReference type="PANTHER" id="PTHR24220">
    <property type="entry name" value="IMPORT ATP-BINDING PROTEIN"/>
    <property type="match status" value="1"/>
</dbReference>
<dbReference type="InterPro" id="IPR027417">
    <property type="entry name" value="P-loop_NTPase"/>
</dbReference>
<feature type="domain" description="ABC transporter" evidence="3">
    <location>
        <begin position="3"/>
        <end position="197"/>
    </location>
</feature>
<dbReference type="InterPro" id="IPR015854">
    <property type="entry name" value="ABC_transpr_LolD-like"/>
</dbReference>
<gene>
    <name evidence="4" type="ORF">V8P97_07790</name>
</gene>
<proteinExistence type="predicted"/>